<feature type="transmembrane region" description="Helical" evidence="1">
    <location>
        <begin position="106"/>
        <end position="127"/>
    </location>
</feature>
<name>A0ABU0M1B4_9HYPH</name>
<comment type="caution">
    <text evidence="2">The sequence shown here is derived from an EMBL/GenBank/DDBJ whole genome shotgun (WGS) entry which is preliminary data.</text>
</comment>
<organism evidence="2 3">
    <name type="scientific">Kaistia geumhonensis</name>
    <dbReference type="NCBI Taxonomy" id="410839"/>
    <lineage>
        <taxon>Bacteria</taxon>
        <taxon>Pseudomonadati</taxon>
        <taxon>Pseudomonadota</taxon>
        <taxon>Alphaproteobacteria</taxon>
        <taxon>Hyphomicrobiales</taxon>
        <taxon>Kaistiaceae</taxon>
        <taxon>Kaistia</taxon>
    </lineage>
</organism>
<evidence type="ECO:0000313" key="2">
    <source>
        <dbReference type="EMBL" id="MDQ0514728.1"/>
    </source>
</evidence>
<keyword evidence="1" id="KW-0472">Membrane</keyword>
<dbReference type="Proteomes" id="UP001223743">
    <property type="component" value="Unassembled WGS sequence"/>
</dbReference>
<accession>A0ABU0M1B4</accession>
<evidence type="ECO:0000256" key="1">
    <source>
        <dbReference type="SAM" id="Phobius"/>
    </source>
</evidence>
<gene>
    <name evidence="2" type="ORF">QO015_000341</name>
</gene>
<keyword evidence="1" id="KW-0812">Transmembrane</keyword>
<keyword evidence="3" id="KW-1185">Reference proteome</keyword>
<keyword evidence="1" id="KW-1133">Transmembrane helix</keyword>
<reference evidence="2 3" key="1">
    <citation type="submission" date="2023-07" db="EMBL/GenBank/DDBJ databases">
        <title>Genomic Encyclopedia of Type Strains, Phase IV (KMG-IV): sequencing the most valuable type-strain genomes for metagenomic binning, comparative biology and taxonomic classification.</title>
        <authorList>
            <person name="Goeker M."/>
        </authorList>
    </citation>
    <scope>NUCLEOTIDE SEQUENCE [LARGE SCALE GENOMIC DNA]</scope>
    <source>
        <strain evidence="2 3">B1-1</strain>
    </source>
</reference>
<dbReference type="InterPro" id="IPR041916">
    <property type="entry name" value="Anti_sigma_zinc_sf"/>
</dbReference>
<evidence type="ECO:0000313" key="3">
    <source>
        <dbReference type="Proteomes" id="UP001223743"/>
    </source>
</evidence>
<dbReference type="RefSeq" id="WP_266281872.1">
    <property type="nucleotide sequence ID" value="NZ_JAPKNF010000001.1"/>
</dbReference>
<proteinExistence type="predicted"/>
<dbReference type="Gene3D" id="1.10.10.1320">
    <property type="entry name" value="Anti-sigma factor, zinc-finger domain"/>
    <property type="match status" value="1"/>
</dbReference>
<sequence length="279" mass="29876">MAEPDTPDDELLTAYLDGELPSDERIRIDARLEHEPLLAARIDRLRRAGEGVGPALAMLAGSAPEARLRLMLAEQLTAMTATPAAPKKERRPSFGLADLARPWRPAVALASFVIVALVAGGIGYGLALRRTEAPAEQETWLQAVAEYWRFTTAETLALVPSPDLAARQLQLASSALGLPLTSGAITAGDPAFRGAQLYAFKGKPLVQIAYLDTDYGPIAFCIIRNGSPKDVEPDATEIEGFSVVHWQEDGFGRMLIGRAPVARLEALASRLRAEAGQGA</sequence>
<dbReference type="EMBL" id="JAUSWJ010000001">
    <property type="protein sequence ID" value="MDQ0514728.1"/>
    <property type="molecule type" value="Genomic_DNA"/>
</dbReference>
<protein>
    <submittedName>
        <fullName evidence="2">Anti-sigma factor RsiW</fullName>
    </submittedName>
</protein>